<evidence type="ECO:0000256" key="1">
    <source>
        <dbReference type="SAM" id="MobiDB-lite"/>
    </source>
</evidence>
<accession>A0A6M8BBE0</accession>
<feature type="region of interest" description="Disordered" evidence="1">
    <location>
        <begin position="288"/>
        <end position="307"/>
    </location>
</feature>
<sequence>MERPHWLSLTALTALSLGMGGLNEQAIATTFNNTQVDQSRFVVLGSAGGSRITILEQVSNARACWQESSNGTVDALMTRFDFTGICARATDRNGYSVRVGGQDLGLQYTLRTVTQGNQIILYAQPSSGSGTLEIGRSRSAASGFNRIQLNPGWYLSRRTFNGQPLGHLYLTNDLSLAALTSASRPIATNPAPVAPRPTTPAPSPTPIVVTPAPQPSRPVGSAPVEIPVPPPAAGVVVTRPTPAPVPSTGSPTIVNGIPLPPPPPSVSAPESVAVLPVPSLPPMPLGQTPPGQVGSARPPVFTGAPQPASPLASSLGFSFRVVVNGSSPDVQTRVRSIVPDAFRTVINGQVVMQAGLFRDRATADQMLQRLSSANLQAAVVPVN</sequence>
<organism evidence="2 3">
    <name type="scientific">Thermoleptolyngbya sichuanensis A183</name>
    <dbReference type="NCBI Taxonomy" id="2737172"/>
    <lineage>
        <taxon>Bacteria</taxon>
        <taxon>Bacillati</taxon>
        <taxon>Cyanobacteriota</taxon>
        <taxon>Cyanophyceae</taxon>
        <taxon>Oculatellales</taxon>
        <taxon>Oculatellaceae</taxon>
        <taxon>Thermoleptolyngbya</taxon>
        <taxon>Thermoleptolyngbya sichuanensis</taxon>
    </lineage>
</organism>
<dbReference type="KEGG" id="theu:HPC62_08005"/>
<evidence type="ECO:0000313" key="3">
    <source>
        <dbReference type="Proteomes" id="UP000505210"/>
    </source>
</evidence>
<dbReference type="Proteomes" id="UP000505210">
    <property type="component" value="Chromosome"/>
</dbReference>
<dbReference type="AlphaFoldDB" id="A0A6M8BBE0"/>
<reference evidence="2 3" key="1">
    <citation type="submission" date="2020-05" db="EMBL/GenBank/DDBJ databases">
        <title>Complete genome sequence of of a novel Thermoleptolyngbya strain isolated from hot springs of Ganzi, Sichuan China.</title>
        <authorList>
            <person name="Tang J."/>
            <person name="Daroch M."/>
            <person name="Li L."/>
            <person name="Waleron K."/>
            <person name="Waleron M."/>
            <person name="Waleron M."/>
        </authorList>
    </citation>
    <scope>NUCLEOTIDE SEQUENCE [LARGE SCALE GENOMIC DNA]</scope>
    <source>
        <strain evidence="2 3">PKUAC-SCTA183</strain>
    </source>
</reference>
<dbReference type="RefSeq" id="WP_172354657.1">
    <property type="nucleotide sequence ID" value="NZ_CP053661.1"/>
</dbReference>
<proteinExistence type="predicted"/>
<dbReference type="Pfam" id="PF12565">
    <property type="entry name" value="DUF3747"/>
    <property type="match status" value="1"/>
</dbReference>
<name>A0A6M8BBE0_9CYAN</name>
<dbReference type="InterPro" id="IPR022222">
    <property type="entry name" value="DUF3747"/>
</dbReference>
<evidence type="ECO:0000313" key="2">
    <source>
        <dbReference type="EMBL" id="QKD82147.1"/>
    </source>
</evidence>
<protein>
    <submittedName>
        <fullName evidence="2">DUF3747 domain-containing protein</fullName>
    </submittedName>
</protein>
<gene>
    <name evidence="2" type="ORF">HPC62_08005</name>
</gene>
<dbReference type="PRINTS" id="PR01217">
    <property type="entry name" value="PRICHEXTENSN"/>
</dbReference>
<keyword evidence="3" id="KW-1185">Reference proteome</keyword>
<dbReference type="EMBL" id="CP053661">
    <property type="protein sequence ID" value="QKD82147.1"/>
    <property type="molecule type" value="Genomic_DNA"/>
</dbReference>